<dbReference type="EMBL" id="CP071060">
    <property type="protein sequence ID" value="QSI78877.1"/>
    <property type="molecule type" value="Genomic_DNA"/>
</dbReference>
<evidence type="ECO:0000256" key="1">
    <source>
        <dbReference type="ARBA" id="ARBA00022598"/>
    </source>
</evidence>
<evidence type="ECO:0000256" key="3">
    <source>
        <dbReference type="RuleBase" id="RU000384"/>
    </source>
</evidence>
<feature type="domain" description="GS catalytic" evidence="4">
    <location>
        <begin position="108"/>
        <end position="442"/>
    </location>
</feature>
<keyword evidence="1" id="KW-0436">Ligase</keyword>
<comment type="similarity">
    <text evidence="2 3">Belongs to the glutamine synthetase family.</text>
</comment>
<reference evidence="5 6" key="1">
    <citation type="submission" date="2021-02" db="EMBL/GenBank/DDBJ databases">
        <title>Niveibacterium changnyeongensis HC41.</title>
        <authorList>
            <person name="Kang M."/>
        </authorList>
    </citation>
    <scope>NUCLEOTIDE SEQUENCE [LARGE SCALE GENOMIC DNA]</scope>
    <source>
        <strain evidence="5 6">HC41</strain>
    </source>
</reference>
<evidence type="ECO:0000313" key="5">
    <source>
        <dbReference type="EMBL" id="QSI78877.1"/>
    </source>
</evidence>
<dbReference type="InterPro" id="IPR014746">
    <property type="entry name" value="Gln_synth/guanido_kin_cat_dom"/>
</dbReference>
<dbReference type="InterPro" id="IPR008146">
    <property type="entry name" value="Gln_synth_cat_dom"/>
</dbReference>
<proteinExistence type="inferred from homology"/>
<protein>
    <submittedName>
        <fullName evidence="5">Glutamine synthetase</fullName>
    </submittedName>
</protein>
<evidence type="ECO:0000313" key="6">
    <source>
        <dbReference type="Proteomes" id="UP000663570"/>
    </source>
</evidence>
<dbReference type="PANTHER" id="PTHR43785">
    <property type="entry name" value="GAMMA-GLUTAMYLPUTRESCINE SYNTHETASE"/>
    <property type="match status" value="1"/>
</dbReference>
<evidence type="ECO:0000259" key="4">
    <source>
        <dbReference type="PROSITE" id="PS51987"/>
    </source>
</evidence>
<dbReference type="InterPro" id="IPR036651">
    <property type="entry name" value="Gln_synt_N_sf"/>
</dbReference>
<dbReference type="SUPFAM" id="SSF54368">
    <property type="entry name" value="Glutamine synthetase, N-terminal domain"/>
    <property type="match status" value="1"/>
</dbReference>
<name>A0ABX7MAW9_9RHOO</name>
<dbReference type="PROSITE" id="PS51987">
    <property type="entry name" value="GS_CATALYTIC"/>
    <property type="match status" value="1"/>
</dbReference>
<dbReference type="RefSeq" id="WP_206256217.1">
    <property type="nucleotide sequence ID" value="NZ_CP071060.1"/>
</dbReference>
<accession>A0ABX7MAW9</accession>
<evidence type="ECO:0000256" key="2">
    <source>
        <dbReference type="PROSITE-ProRule" id="PRU01331"/>
    </source>
</evidence>
<dbReference type="Gene3D" id="3.30.590.10">
    <property type="entry name" value="Glutamine synthetase/guanido kinase, catalytic domain"/>
    <property type="match status" value="1"/>
</dbReference>
<dbReference type="SUPFAM" id="SSF55931">
    <property type="entry name" value="Glutamine synthetase/guanido kinase"/>
    <property type="match status" value="1"/>
</dbReference>
<dbReference type="SMART" id="SM01230">
    <property type="entry name" value="Gln-synt_C"/>
    <property type="match status" value="1"/>
</dbReference>
<dbReference type="Pfam" id="PF00120">
    <property type="entry name" value="Gln-synt_C"/>
    <property type="match status" value="1"/>
</dbReference>
<dbReference type="Gene3D" id="3.10.20.70">
    <property type="entry name" value="Glutamine synthetase, N-terminal domain"/>
    <property type="match status" value="1"/>
</dbReference>
<keyword evidence="6" id="KW-1185">Reference proteome</keyword>
<organism evidence="5 6">
    <name type="scientific">Niveibacterium microcysteis</name>
    <dbReference type="NCBI Taxonomy" id="2811415"/>
    <lineage>
        <taxon>Bacteria</taxon>
        <taxon>Pseudomonadati</taxon>
        <taxon>Pseudomonadota</taxon>
        <taxon>Betaproteobacteria</taxon>
        <taxon>Rhodocyclales</taxon>
        <taxon>Rhodocyclaceae</taxon>
        <taxon>Niveibacterium</taxon>
    </lineage>
</organism>
<dbReference type="Proteomes" id="UP000663570">
    <property type="component" value="Chromosome"/>
</dbReference>
<sequence length="442" mass="48450">MSYQTRTIDLAAVRDVACMFPDVNAVPRGKIRPLRDFRNGAELRIAEAIGLHTIDGNYPDDDITGDADQDIRLIADPRSLRVLPWRPNRAIAIHDAVHGDGRASDFASRAVLRRVLEAYRQLGLQAVVAPEIEFYLFDRNDRVERGFEAPRGRGGVTEQTPAGYSLDAANEHAAFWDELAATLDGLGVRTDTWLHEVGASQYEINLLHGDPMDLADQVIYFKMALREVAARHGLLAVFMAKPLGGQPGSSMHLHQSVVDSAGNNIFAASDGSDSDAFRAFMGGLQRYLPDLMLVFAPFINSWRRYVNGSQAPVNLEWAEDNRTVALRVPSAAPVARRVENRLAGSDANPYLVIAASLACGLRGIEEGLTRRESIGARSGYAFPRELPLGMEAALQQLRGSVPAAEMLGAGFLRAYCGVKQTELDSFMGEVGAWERRHLALQV</sequence>
<dbReference type="PANTHER" id="PTHR43785:SF3">
    <property type="entry name" value="GS CATALYTIC DOMAIN-CONTAINING PROTEIN"/>
    <property type="match status" value="1"/>
</dbReference>
<gene>
    <name evidence="5" type="ORF">JY500_09805</name>
</gene>